<organism evidence="1 2">
    <name type="scientific">Linderina macrospora</name>
    <dbReference type="NCBI Taxonomy" id="4868"/>
    <lineage>
        <taxon>Eukaryota</taxon>
        <taxon>Fungi</taxon>
        <taxon>Fungi incertae sedis</taxon>
        <taxon>Zoopagomycota</taxon>
        <taxon>Kickxellomycotina</taxon>
        <taxon>Kickxellomycetes</taxon>
        <taxon>Kickxellales</taxon>
        <taxon>Kickxellaceae</taxon>
        <taxon>Linderina</taxon>
    </lineage>
</organism>
<evidence type="ECO:0000313" key="1">
    <source>
        <dbReference type="EMBL" id="KAJ1934033.1"/>
    </source>
</evidence>
<gene>
    <name evidence="1" type="ORF">FBU59_005826</name>
</gene>
<dbReference type="EMBL" id="JANBPW010004815">
    <property type="protein sequence ID" value="KAJ1934033.1"/>
    <property type="molecule type" value="Genomic_DNA"/>
</dbReference>
<protein>
    <submittedName>
        <fullName evidence="1">Uncharacterized protein</fullName>
    </submittedName>
</protein>
<dbReference type="Proteomes" id="UP001150603">
    <property type="component" value="Unassembled WGS sequence"/>
</dbReference>
<name>A0ACC1J1I5_9FUNG</name>
<keyword evidence="2" id="KW-1185">Reference proteome</keyword>
<comment type="caution">
    <text evidence="1">The sequence shown here is derived from an EMBL/GenBank/DDBJ whole genome shotgun (WGS) entry which is preliminary data.</text>
</comment>
<sequence length="428" mass="46402">MSVVVTPVLAHLLLAHPRTASTASVCVPASLVSAVAARSRALHNASLPFAKPPVSSATATDSADPQLDYARVQLARSDVVVRVDGVRWADVELGASLNHAMLVRGLAINATYSVCVTVCGMRSEELRVVLPSAESVLAKEQRAEQTLQALYAGRLEEVERARAAAGQRLRKLKREAPKQITHWEGELESVRRAIVRQSQAEQRFRKRQGQLEETIGVLSAEVEELRGALRDAEILEEDDDEGGGMANDDTDSTVVAQRLPAGVFGVLSVLDDESLETTPENSPKHSRRTSSSSSTASGSAVVVRAQLAQALSQLRHVEHLAKRAQDMHEDTLQELKQERAKWIAALSKVNQKIEPAGRALEPVRRDIREVAKRIVSGKATQGKLEKQARQLGDGGDASGDAASALTDRLVKIREAMAKEQLMIQQLST</sequence>
<accession>A0ACC1J1I5</accession>
<proteinExistence type="predicted"/>
<feature type="non-terminal residue" evidence="1">
    <location>
        <position position="428"/>
    </location>
</feature>
<reference evidence="1" key="1">
    <citation type="submission" date="2022-07" db="EMBL/GenBank/DDBJ databases">
        <title>Phylogenomic reconstructions and comparative analyses of Kickxellomycotina fungi.</title>
        <authorList>
            <person name="Reynolds N.K."/>
            <person name="Stajich J.E."/>
            <person name="Barry K."/>
            <person name="Grigoriev I.V."/>
            <person name="Crous P."/>
            <person name="Smith M.E."/>
        </authorList>
    </citation>
    <scope>NUCLEOTIDE SEQUENCE</scope>
    <source>
        <strain evidence="1">NRRL 5244</strain>
    </source>
</reference>
<evidence type="ECO:0000313" key="2">
    <source>
        <dbReference type="Proteomes" id="UP001150603"/>
    </source>
</evidence>